<evidence type="ECO:0000256" key="1">
    <source>
        <dbReference type="SAM" id="MobiDB-lite"/>
    </source>
</evidence>
<comment type="caution">
    <text evidence="3">The sequence shown here is derived from an EMBL/GenBank/DDBJ whole genome shotgun (WGS) entry which is preliminary data.</text>
</comment>
<dbReference type="PANTHER" id="PTHR46814:SF1">
    <property type="entry name" value="EGALITARIAN, ISOFORM B"/>
    <property type="match status" value="1"/>
</dbReference>
<feature type="region of interest" description="Disordered" evidence="1">
    <location>
        <begin position="260"/>
        <end position="374"/>
    </location>
</feature>
<proteinExistence type="predicted"/>
<dbReference type="AlphaFoldDB" id="A0A8J2PMK0"/>
<dbReference type="Pfam" id="PF01612">
    <property type="entry name" value="DNA_pol_A_exo1"/>
    <property type="match status" value="1"/>
</dbReference>
<dbReference type="InterPro" id="IPR002562">
    <property type="entry name" value="3'-5'_exonuclease_dom"/>
</dbReference>
<dbReference type="SMART" id="SM00474">
    <property type="entry name" value="35EXOc"/>
    <property type="match status" value="1"/>
</dbReference>
<reference evidence="3" key="1">
    <citation type="submission" date="2021-06" db="EMBL/GenBank/DDBJ databases">
        <authorList>
            <person name="Hodson N. C."/>
            <person name="Mongue J. A."/>
            <person name="Jaron S. K."/>
        </authorList>
    </citation>
    <scope>NUCLEOTIDE SEQUENCE</scope>
</reference>
<organism evidence="3 4">
    <name type="scientific">Allacma fusca</name>
    <dbReference type="NCBI Taxonomy" id="39272"/>
    <lineage>
        <taxon>Eukaryota</taxon>
        <taxon>Metazoa</taxon>
        <taxon>Ecdysozoa</taxon>
        <taxon>Arthropoda</taxon>
        <taxon>Hexapoda</taxon>
        <taxon>Collembola</taxon>
        <taxon>Symphypleona</taxon>
        <taxon>Sminthuridae</taxon>
        <taxon>Allacma</taxon>
    </lineage>
</organism>
<dbReference type="InterPro" id="IPR056589">
    <property type="entry name" value="WH_Egal-1"/>
</dbReference>
<dbReference type="GO" id="GO:0008408">
    <property type="term" value="F:3'-5' exonuclease activity"/>
    <property type="evidence" value="ECO:0007669"/>
    <property type="project" value="InterPro"/>
</dbReference>
<feature type="compositionally biased region" description="Polar residues" evidence="1">
    <location>
        <begin position="345"/>
        <end position="360"/>
    </location>
</feature>
<dbReference type="GO" id="GO:0006139">
    <property type="term" value="P:nucleobase-containing compound metabolic process"/>
    <property type="evidence" value="ECO:0007669"/>
    <property type="project" value="InterPro"/>
</dbReference>
<feature type="compositionally biased region" description="Low complexity" evidence="1">
    <location>
        <begin position="713"/>
        <end position="727"/>
    </location>
</feature>
<dbReference type="OrthoDB" id="26838at2759"/>
<accession>A0A8J2PMK0</accession>
<gene>
    <name evidence="3" type="ORF">AFUS01_LOCUS45798</name>
</gene>
<evidence type="ECO:0000313" key="4">
    <source>
        <dbReference type="Proteomes" id="UP000708208"/>
    </source>
</evidence>
<feature type="compositionally biased region" description="Polar residues" evidence="1">
    <location>
        <begin position="297"/>
        <end position="306"/>
    </location>
</feature>
<dbReference type="Pfam" id="PF23713">
    <property type="entry name" value="WHD_Egal"/>
    <property type="match status" value="3"/>
</dbReference>
<feature type="compositionally biased region" description="Basic and acidic residues" evidence="1">
    <location>
        <begin position="260"/>
        <end position="285"/>
    </location>
</feature>
<dbReference type="Proteomes" id="UP000708208">
    <property type="component" value="Unassembled WGS sequence"/>
</dbReference>
<name>A0A8J2PMK0_9HEXA</name>
<protein>
    <recommendedName>
        <fullName evidence="2">3'-5' exonuclease domain-containing protein</fullName>
    </recommendedName>
</protein>
<evidence type="ECO:0000259" key="2">
    <source>
        <dbReference type="SMART" id="SM00474"/>
    </source>
</evidence>
<keyword evidence="4" id="KW-1185">Reference proteome</keyword>
<feature type="compositionally biased region" description="Polar residues" evidence="1">
    <location>
        <begin position="320"/>
        <end position="332"/>
    </location>
</feature>
<dbReference type="PANTHER" id="PTHR46814">
    <property type="entry name" value="EGALITARIAN, ISOFORM B"/>
    <property type="match status" value="1"/>
</dbReference>
<sequence length="775" mass="86271">MDSATYENLRNLTLLFFIEKLIEKPCRSLHDLSCQFGSKGFSREMRQIAGGSQSGLKKFLSSYPSIFTLDNDNVTYTSTSIIKEKRNMDYNSQAVEYFRSRLIQYGIGVQVPVKSLLGHRSQASPQVRHISGQHIKEFTSFLASNPVVFKIIGESVVLVEFETELPAREFKEIDVRVDKSIICKYIQFFGDILEKNGPLLVDQLLVGIGNQFPECGELFKSVQDLTVFLKFHPQCFQVHSNLVTITDSYHIALEHLQRQAVEATDHESTSTGGEKSESGDTETDRVNAQPQLAFVPDSSSKPSSVTEKPLGVLPPVGKSSGETITRVSSTDSEISRPSPPGAKSNEISPTKTESSGTIAPQSPPKPLVKKESSLSQRLNSIVMKTLTENVSRDYNLKTKEVVNNENVLDIMSLCNQAATEVNLDSLKNYIVNKTTIVANVRKCRTIVDEMISTGNHVSVDCEGVNLGQNGTVTLLQLCNIRGSVFIFDLMSEPRMATVIQELLTSEAVVKIMHDCRNDSVNLYNQFGIQLQNVFDTQAAHVVVEMSEGNGKTESKVKNTSLSGLCQVYEVPYNPFKDKVKSVYRHDQKYWSRRPLNKQMIAYAACDVLILPIIYSKLDGKVKSRNDLFVDLCNENIMCHISADEIKSKRRMRKNNADLMELRAKLDSASPSNLVLSNREMRLLKHLELSASDKEKLSSSIKVARKLEKLSSKFESSSESNESNPPSLDVTNSTDDCGKLSLGSLDAMVSYFVSSEASTQTVITMDLLEKLNLPKI</sequence>
<dbReference type="EMBL" id="CAJVCH010571072">
    <property type="protein sequence ID" value="CAG7836563.1"/>
    <property type="molecule type" value="Genomic_DNA"/>
</dbReference>
<dbReference type="GO" id="GO:0003676">
    <property type="term" value="F:nucleic acid binding"/>
    <property type="evidence" value="ECO:0007669"/>
    <property type="project" value="InterPro"/>
</dbReference>
<evidence type="ECO:0000313" key="3">
    <source>
        <dbReference type="EMBL" id="CAG7836563.1"/>
    </source>
</evidence>
<feature type="region of interest" description="Disordered" evidence="1">
    <location>
        <begin position="713"/>
        <end position="733"/>
    </location>
</feature>
<feature type="domain" description="3'-5' exonuclease" evidence="2">
    <location>
        <begin position="434"/>
        <end position="622"/>
    </location>
</feature>